<evidence type="ECO:0000256" key="5">
    <source>
        <dbReference type="ARBA" id="ARBA00022714"/>
    </source>
</evidence>
<comment type="similarity">
    <text evidence="2 10">Belongs to the anamorsin family.</text>
</comment>
<dbReference type="Pfam" id="PF20922">
    <property type="entry name" value="Anamorsin_N"/>
    <property type="match status" value="1"/>
</dbReference>
<evidence type="ECO:0000256" key="6">
    <source>
        <dbReference type="ARBA" id="ARBA00022723"/>
    </source>
</evidence>
<feature type="domain" description="Anamorsin N-terminal" evidence="12">
    <location>
        <begin position="38"/>
        <end position="141"/>
    </location>
</feature>
<comment type="subunit">
    <text evidence="10">Monomer.</text>
</comment>
<feature type="binding site" evidence="10">
    <location>
        <position position="215"/>
    </location>
    <ligand>
        <name>[2Fe-2S] cluster</name>
        <dbReference type="ChEBI" id="CHEBI:190135"/>
    </ligand>
</feature>
<keyword evidence="3 10" id="KW-0004">4Fe-4S</keyword>
<evidence type="ECO:0000256" key="1">
    <source>
        <dbReference type="ARBA" id="ARBA00001966"/>
    </source>
</evidence>
<dbReference type="GO" id="GO:0051539">
    <property type="term" value="F:4 iron, 4 sulfur cluster binding"/>
    <property type="evidence" value="ECO:0007669"/>
    <property type="project" value="UniProtKB-KW"/>
</dbReference>
<evidence type="ECO:0000313" key="13">
    <source>
        <dbReference type="EMBL" id="RAL40377.1"/>
    </source>
</evidence>
<sequence length="281" mass="29991">MEKSSSPNRLSSMNSHPQDSAVDSILVLTDDVVVSLSAVQSAVGIVKKAGVEKLDPLIITQASSQSITSVGSSTVDIIVIIFKSSEFPSDQLFVAVTRVLKPGGTVLLKPTSLSATETMLKSTLERKLLLAGFMDVQSLESAQSFGVTGKRPSWNIGSSFSIKKAAKSFPKVQIYDDADLIDEDSLLTDEDLKKPQLPTVGDCEVGTTRKACKNCSCGRAEAEAKVQLELTTEQINNPQSSCGSCGLGDAFRCGTCPYRGLPPFKLGDKVTLSQNFLEADF</sequence>
<feature type="short sequence motif" description="Cx2C motif 1" evidence="10">
    <location>
        <begin position="242"/>
        <end position="245"/>
    </location>
</feature>
<reference evidence="13 14" key="1">
    <citation type="submission" date="2018-06" db="EMBL/GenBank/DDBJ databases">
        <title>The Genome of Cuscuta australis (Dodder) Provides Insight into the Evolution of Plant Parasitism.</title>
        <authorList>
            <person name="Liu H."/>
        </authorList>
    </citation>
    <scope>NUCLEOTIDE SEQUENCE [LARGE SCALE GENOMIC DNA]</scope>
    <source>
        <strain evidence="14">cv. Yunnan</strain>
        <tissue evidence="13">Vines</tissue>
    </source>
</reference>
<comment type="caution">
    <text evidence="13">The sequence shown here is derived from an EMBL/GenBank/DDBJ whole genome shotgun (WGS) entry which is preliminary data.</text>
</comment>
<evidence type="ECO:0000256" key="7">
    <source>
        <dbReference type="ARBA" id="ARBA00023004"/>
    </source>
</evidence>
<feature type="domain" description="Anamorsin C-terminal" evidence="11">
    <location>
        <begin position="232"/>
        <end position="272"/>
    </location>
</feature>
<comment type="function">
    <text evidence="10">Component of the cytosolic iron-sulfur (Fe-S) protein assembly (CIA) machinery. Required for the maturation of extramitochondrial Fe-S proteins. Part of an electron transfer chain functioning in an early step of cytosolic Fe-S biogenesis, facilitating the de novo assembly of a [4Fe-4S] cluster on the cytosolic Fe-S scaffold complex. Electrons are transferred from NADPH via a FAD- and FMN-containing diflavin oxidoreductase. Together with the diflavin oxidoreductase, also required for the assembly of the diferric tyrosyl radical cofactor of ribonucleotide reductase (RNR), probably by providing electrons for reduction during radical cofactor maturation in the catalytic small subunit.</text>
</comment>
<dbReference type="EMBL" id="NQVE01000194">
    <property type="protein sequence ID" value="RAL40377.1"/>
    <property type="molecule type" value="Genomic_DNA"/>
</dbReference>
<dbReference type="GO" id="GO:0016226">
    <property type="term" value="P:iron-sulfur cluster assembly"/>
    <property type="evidence" value="ECO:0007669"/>
    <property type="project" value="UniProtKB-UniRule"/>
</dbReference>
<feature type="binding site" evidence="10">
    <location>
        <position position="253"/>
    </location>
    <ligand>
        <name>[4Fe-4S] cluster</name>
        <dbReference type="ChEBI" id="CHEBI:49883"/>
    </ligand>
</feature>
<dbReference type="PANTHER" id="PTHR13273">
    <property type="entry name" value="ANAMORSIN"/>
    <property type="match status" value="1"/>
</dbReference>
<protein>
    <recommendedName>
        <fullName evidence="10">Anamorsin homolog</fullName>
    </recommendedName>
    <alternativeName>
        <fullName evidence="10">Fe-S cluster assembly protein DRE2 homolog</fullName>
    </alternativeName>
</protein>
<keyword evidence="14" id="KW-1185">Reference proteome</keyword>
<evidence type="ECO:0000256" key="8">
    <source>
        <dbReference type="ARBA" id="ARBA00023014"/>
    </source>
</evidence>
<feature type="region of interest" description="Fe-S binding site B" evidence="10">
    <location>
        <begin position="242"/>
        <end position="256"/>
    </location>
</feature>
<dbReference type="GO" id="GO:0009055">
    <property type="term" value="F:electron transfer activity"/>
    <property type="evidence" value="ECO:0007669"/>
    <property type="project" value="UniProtKB-UniRule"/>
</dbReference>
<dbReference type="PANTHER" id="PTHR13273:SF14">
    <property type="entry name" value="ANAMORSIN"/>
    <property type="match status" value="1"/>
</dbReference>
<keyword evidence="7 10" id="KW-0408">Iron</keyword>
<evidence type="ECO:0000256" key="4">
    <source>
        <dbReference type="ARBA" id="ARBA00022490"/>
    </source>
</evidence>
<evidence type="ECO:0000256" key="9">
    <source>
        <dbReference type="ARBA" id="ARBA00023128"/>
    </source>
</evidence>
<evidence type="ECO:0000256" key="3">
    <source>
        <dbReference type="ARBA" id="ARBA00022485"/>
    </source>
</evidence>
<feature type="binding site" evidence="10">
    <location>
        <position position="203"/>
    </location>
    <ligand>
        <name>[2Fe-2S] cluster</name>
        <dbReference type="ChEBI" id="CHEBI:190135"/>
    </ligand>
</feature>
<comment type="domain">
    <text evidence="10">The twin Cx2C motifs are involved in the recognition by the mitochondrial MIA40-ERV1 disulfide relay system. The formation of 2 disulfide bonds in the Cx2C motifs through dithiol/disulfide exchange reactions effectively traps the protein in the mitochondrial intermembrane space.</text>
</comment>
<keyword evidence="9 10" id="KW-0496">Mitochondrion</keyword>
<evidence type="ECO:0000259" key="12">
    <source>
        <dbReference type="Pfam" id="PF20922"/>
    </source>
</evidence>
<dbReference type="GO" id="GO:0051537">
    <property type="term" value="F:2 iron, 2 sulfur cluster binding"/>
    <property type="evidence" value="ECO:0007669"/>
    <property type="project" value="UniProtKB-UniRule"/>
</dbReference>
<comment type="caution">
    <text evidence="10">Lacks conserved residue(s) required for the propagation of feature annotation.</text>
</comment>
<evidence type="ECO:0000259" key="11">
    <source>
        <dbReference type="Pfam" id="PF05093"/>
    </source>
</evidence>
<feature type="short sequence motif" description="Cx2C motif 2" evidence="10">
    <location>
        <begin position="253"/>
        <end position="256"/>
    </location>
</feature>
<dbReference type="AlphaFoldDB" id="A0A328D3J5"/>
<comment type="domain">
    <text evidence="10">The N-terminal domain has structural similarity with S-adenosyl-L-methionine-dependent methyltransferases, but does not bind S-adenosyl-L-methionine. It is required for correct assembly of the 2 Fe-S clusters.</text>
</comment>
<dbReference type="GO" id="GO:0046872">
    <property type="term" value="F:metal ion binding"/>
    <property type="evidence" value="ECO:0007669"/>
    <property type="project" value="UniProtKB-KW"/>
</dbReference>
<comment type="domain">
    <text evidence="10">The C-terminal domain binds 2 Fe-S clusters but is otherwise mostly in an intrinsically disordered conformation.</text>
</comment>
<evidence type="ECO:0000313" key="14">
    <source>
        <dbReference type="Proteomes" id="UP000249390"/>
    </source>
</evidence>
<keyword evidence="8 10" id="KW-0411">Iron-sulfur</keyword>
<dbReference type="Gene3D" id="3.40.50.150">
    <property type="entry name" value="Vaccinia Virus protein VP39"/>
    <property type="match status" value="1"/>
</dbReference>
<dbReference type="InterPro" id="IPR007785">
    <property type="entry name" value="Anamorsin"/>
</dbReference>
<feature type="binding site" evidence="10">
    <location>
        <position position="242"/>
    </location>
    <ligand>
        <name>[4Fe-4S] cluster</name>
        <dbReference type="ChEBI" id="CHEBI:49883"/>
    </ligand>
</feature>
<gene>
    <name evidence="13" type="ORF">DM860_006447</name>
</gene>
<keyword evidence="5 10" id="KW-0001">2Fe-2S</keyword>
<accession>A0A328D3J5</accession>
<proteinExistence type="inferred from homology"/>
<comment type="cofactor">
    <cofactor evidence="1 10">
        <name>[4Fe-4S] cluster</name>
        <dbReference type="ChEBI" id="CHEBI:49883"/>
    </cofactor>
</comment>
<dbReference type="Proteomes" id="UP000249390">
    <property type="component" value="Unassembled WGS sequence"/>
</dbReference>
<evidence type="ECO:0000256" key="10">
    <source>
        <dbReference type="HAMAP-Rule" id="MF_03115"/>
    </source>
</evidence>
<dbReference type="InterPro" id="IPR049011">
    <property type="entry name" value="Anamorsin_N_metazoan"/>
</dbReference>
<dbReference type="GO" id="GO:0005758">
    <property type="term" value="C:mitochondrial intermembrane space"/>
    <property type="evidence" value="ECO:0007669"/>
    <property type="project" value="UniProtKB-SubCell"/>
</dbReference>
<comment type="subcellular location">
    <subcellularLocation>
        <location evidence="10">Cytoplasm</location>
    </subcellularLocation>
    <subcellularLocation>
        <location evidence="10">Mitochondrion intermembrane space</location>
    </subcellularLocation>
</comment>
<feature type="binding site" evidence="10">
    <location>
        <position position="245"/>
    </location>
    <ligand>
        <name>[4Fe-4S] cluster</name>
        <dbReference type="ChEBI" id="CHEBI:49883"/>
    </ligand>
</feature>
<feature type="binding site" evidence="10">
    <location>
        <position position="212"/>
    </location>
    <ligand>
        <name>[2Fe-2S] cluster</name>
        <dbReference type="ChEBI" id="CHEBI:190135"/>
    </ligand>
</feature>
<dbReference type="Pfam" id="PF05093">
    <property type="entry name" value="CIAPIN1"/>
    <property type="match status" value="1"/>
</dbReference>
<feature type="binding site" evidence="10">
    <location>
        <position position="256"/>
    </location>
    <ligand>
        <name>[4Fe-4S] cluster</name>
        <dbReference type="ChEBI" id="CHEBI:49883"/>
    </ligand>
</feature>
<organism evidence="13 14">
    <name type="scientific">Cuscuta australis</name>
    <dbReference type="NCBI Taxonomy" id="267555"/>
    <lineage>
        <taxon>Eukaryota</taxon>
        <taxon>Viridiplantae</taxon>
        <taxon>Streptophyta</taxon>
        <taxon>Embryophyta</taxon>
        <taxon>Tracheophyta</taxon>
        <taxon>Spermatophyta</taxon>
        <taxon>Magnoliopsida</taxon>
        <taxon>eudicotyledons</taxon>
        <taxon>Gunneridae</taxon>
        <taxon>Pentapetalae</taxon>
        <taxon>asterids</taxon>
        <taxon>lamiids</taxon>
        <taxon>Solanales</taxon>
        <taxon>Convolvulaceae</taxon>
        <taxon>Cuscuteae</taxon>
        <taxon>Cuscuta</taxon>
        <taxon>Cuscuta subgen. Grammica</taxon>
        <taxon>Cuscuta sect. Cleistogrammica</taxon>
    </lineage>
</organism>
<dbReference type="HAMAP" id="MF_03115">
    <property type="entry name" value="Anamorsin"/>
    <property type="match status" value="1"/>
</dbReference>
<keyword evidence="4 10" id="KW-0963">Cytoplasm</keyword>
<keyword evidence="6 10" id="KW-0479">Metal-binding</keyword>
<name>A0A328D3J5_9ASTE</name>
<dbReference type="InterPro" id="IPR029063">
    <property type="entry name" value="SAM-dependent_MTases_sf"/>
</dbReference>
<feature type="binding site" evidence="10">
    <location>
        <position position="217"/>
    </location>
    <ligand>
        <name>[2Fe-2S] cluster</name>
        <dbReference type="ChEBI" id="CHEBI:190135"/>
    </ligand>
</feature>
<comment type="cofactor">
    <cofactor evidence="10">
        <name>[2Fe-2S] cluster</name>
        <dbReference type="ChEBI" id="CHEBI:190135"/>
    </cofactor>
</comment>
<evidence type="ECO:0000256" key="2">
    <source>
        <dbReference type="ARBA" id="ARBA00008169"/>
    </source>
</evidence>
<dbReference type="InterPro" id="IPR046408">
    <property type="entry name" value="CIAPIN1"/>
</dbReference>